<dbReference type="PANTHER" id="PTHR47572">
    <property type="entry name" value="LIPOPROTEIN-RELATED"/>
    <property type="match status" value="1"/>
</dbReference>
<dbReference type="PATRIC" id="fig|1231392.3.peg.2775"/>
<dbReference type="AlphaFoldDB" id="K2H9A3"/>
<keyword evidence="1" id="KW-0378">Hydrolase</keyword>
<comment type="caution">
    <text evidence="3">The sequence shown here is derived from an EMBL/GenBank/DDBJ whole genome shotgun (WGS) entry which is preliminary data.</text>
</comment>
<dbReference type="RefSeq" id="WP_007427910.1">
    <property type="nucleotide sequence ID" value="NZ_AMGO01000068.1"/>
</dbReference>
<evidence type="ECO:0000313" key="3">
    <source>
        <dbReference type="EMBL" id="EKE43167.1"/>
    </source>
</evidence>
<dbReference type="SUPFAM" id="SSF63829">
    <property type="entry name" value="Calcium-dependent phosphotriesterase"/>
    <property type="match status" value="1"/>
</dbReference>
<dbReference type="InterPro" id="IPR011042">
    <property type="entry name" value="6-blade_b-propeller_TolB-like"/>
</dbReference>
<gene>
    <name evidence="3" type="ORF">OCGS_2758</name>
</gene>
<proteinExistence type="predicted"/>
<sequence length="305" mass="33540">MTDADAGPFEIVDPAFAGYLLGNAPLETLAFGFRWIEGLVWMGDWNCLLFQDLPRNRTMRWSEDLGQSIYRAPSGYANGQTRDRQGRLIACSHEARSVTRTEHDGRVVTLVDQHAGKRLNSPNDVVVKSDGTIWFSDPLYGISNDYEGGRQASEQPAALYRLDPASGEIAIAAGDFAGPNGLAFSPDERRLYVAETGDQTRPDPEQFIRVFDVDADNRLSGGDVFHTISPGYCDGMTVDEDGNLWSSAGDGVHCLAPDGHLMGKIRIPCPVSNLTFGELRRNRLFIGGSHTLYGLFLNRRGLPFP</sequence>
<feature type="domain" description="SMP-30/Gluconolactonase/LRE-like region" evidence="2">
    <location>
        <begin position="37"/>
        <end position="286"/>
    </location>
</feature>
<name>K2H9A3_9RHOB</name>
<dbReference type="OrthoDB" id="241638at2"/>
<evidence type="ECO:0000259" key="2">
    <source>
        <dbReference type="Pfam" id="PF08450"/>
    </source>
</evidence>
<evidence type="ECO:0000256" key="1">
    <source>
        <dbReference type="ARBA" id="ARBA00022801"/>
    </source>
</evidence>
<protein>
    <submittedName>
        <fullName evidence="3">Gluconolactonase</fullName>
    </submittedName>
</protein>
<dbReference type="Proteomes" id="UP000006765">
    <property type="component" value="Unassembled WGS sequence"/>
</dbReference>
<dbReference type="PANTHER" id="PTHR47572:SF4">
    <property type="entry name" value="LACTONASE DRP35"/>
    <property type="match status" value="1"/>
</dbReference>
<dbReference type="STRING" id="1231392.OCGS_2758"/>
<dbReference type="eggNOG" id="COG3386">
    <property type="taxonomic scope" value="Bacteria"/>
</dbReference>
<evidence type="ECO:0000313" key="4">
    <source>
        <dbReference type="Proteomes" id="UP000006765"/>
    </source>
</evidence>
<dbReference type="InterPro" id="IPR051262">
    <property type="entry name" value="SMP-30/CGR1_Lactonase"/>
</dbReference>
<organism evidence="3 4">
    <name type="scientific">Oceaniovalibus guishaninsula JLT2003</name>
    <dbReference type="NCBI Taxonomy" id="1231392"/>
    <lineage>
        <taxon>Bacteria</taxon>
        <taxon>Pseudomonadati</taxon>
        <taxon>Pseudomonadota</taxon>
        <taxon>Alphaproteobacteria</taxon>
        <taxon>Rhodobacterales</taxon>
        <taxon>Roseobacteraceae</taxon>
        <taxon>Oceaniovalibus</taxon>
    </lineage>
</organism>
<dbReference type="InterPro" id="IPR018247">
    <property type="entry name" value="EF_Hand_1_Ca_BS"/>
</dbReference>
<dbReference type="Pfam" id="PF08450">
    <property type="entry name" value="SGL"/>
    <property type="match status" value="1"/>
</dbReference>
<reference evidence="3 4" key="1">
    <citation type="journal article" date="2012" name="J. Bacteriol.">
        <title>Draft Genome Sequence of Oceaniovalibus guishaninsula JLT2003T.</title>
        <authorList>
            <person name="Tang K."/>
            <person name="Liu K."/>
            <person name="Jiao N."/>
        </authorList>
    </citation>
    <scope>NUCLEOTIDE SEQUENCE [LARGE SCALE GENOMIC DNA]</scope>
    <source>
        <strain evidence="3 4">JLT2003</strain>
    </source>
</reference>
<dbReference type="PROSITE" id="PS00018">
    <property type="entry name" value="EF_HAND_1"/>
    <property type="match status" value="1"/>
</dbReference>
<dbReference type="InterPro" id="IPR013658">
    <property type="entry name" value="SGL"/>
</dbReference>
<accession>K2H9A3</accession>
<keyword evidence="4" id="KW-1185">Reference proteome</keyword>
<dbReference type="GO" id="GO:0016787">
    <property type="term" value="F:hydrolase activity"/>
    <property type="evidence" value="ECO:0007669"/>
    <property type="project" value="UniProtKB-KW"/>
</dbReference>
<dbReference type="Gene3D" id="2.120.10.30">
    <property type="entry name" value="TolB, C-terminal domain"/>
    <property type="match status" value="1"/>
</dbReference>
<dbReference type="EMBL" id="AMGO01000068">
    <property type="protein sequence ID" value="EKE43167.1"/>
    <property type="molecule type" value="Genomic_DNA"/>
</dbReference>